<evidence type="ECO:0000259" key="2">
    <source>
        <dbReference type="Pfam" id="PF13439"/>
    </source>
</evidence>
<dbReference type="InterPro" id="IPR001296">
    <property type="entry name" value="Glyco_trans_1"/>
</dbReference>
<dbReference type="PANTHER" id="PTHR45947:SF3">
    <property type="entry name" value="SULFOQUINOVOSYL TRANSFERASE SQD2"/>
    <property type="match status" value="1"/>
</dbReference>
<dbReference type="CDD" id="cd03801">
    <property type="entry name" value="GT4_PimA-like"/>
    <property type="match status" value="1"/>
</dbReference>
<dbReference type="PANTHER" id="PTHR45947">
    <property type="entry name" value="SULFOQUINOVOSYL TRANSFERASE SQD2"/>
    <property type="match status" value="1"/>
</dbReference>
<feature type="domain" description="Glycosyl transferase family 1" evidence="1">
    <location>
        <begin position="164"/>
        <end position="315"/>
    </location>
</feature>
<dbReference type="InterPro" id="IPR050194">
    <property type="entry name" value="Glycosyltransferase_grp1"/>
</dbReference>
<reference evidence="3" key="1">
    <citation type="submission" date="2018-05" db="EMBL/GenBank/DDBJ databases">
        <authorList>
            <person name="Lanie J.A."/>
            <person name="Ng W.-L."/>
            <person name="Kazmierczak K.M."/>
            <person name="Andrzejewski T.M."/>
            <person name="Davidsen T.M."/>
            <person name="Wayne K.J."/>
            <person name="Tettelin H."/>
            <person name="Glass J.I."/>
            <person name="Rusch D."/>
            <person name="Podicherti R."/>
            <person name="Tsui H.-C.T."/>
            <person name="Winkler M.E."/>
        </authorList>
    </citation>
    <scope>NUCLEOTIDE SEQUENCE</scope>
</reference>
<dbReference type="Pfam" id="PF00534">
    <property type="entry name" value="Glycos_transf_1"/>
    <property type="match status" value="1"/>
</dbReference>
<protein>
    <recommendedName>
        <fullName evidence="4">Glycosyl transferase family 1 domain-containing protein</fullName>
    </recommendedName>
</protein>
<accession>A0A381VJ38</accession>
<proteinExistence type="predicted"/>
<evidence type="ECO:0008006" key="4">
    <source>
        <dbReference type="Google" id="ProtNLM"/>
    </source>
</evidence>
<dbReference type="EMBL" id="UINC01008970">
    <property type="protein sequence ID" value="SVA40310.1"/>
    <property type="molecule type" value="Genomic_DNA"/>
</dbReference>
<evidence type="ECO:0000259" key="1">
    <source>
        <dbReference type="Pfam" id="PF00534"/>
    </source>
</evidence>
<sequence>MKIAFISPTSGGGIGGIAQLVDGLSQFLTGVGHEVDIISSENTFTIPIKRLKNPSFMFSSFLKTKFKKGSDIVHAHHIAGALAMKNFSCKKILSMYGVYSQNIDQLYGKTTANISKKYEKIALNSVDGITVDHKEAYNYYTKMGFNVVQIPNAINLHLIPKKSTKQFKNQLIFAGRLSKEKGIEILLETAAQLPDNYHLLIAGSGPLEKKVRNLADEKTNVHYLGYQPKQNVLSLMRGSDLLIQPSLEEGMSSTLLEAMACGTCILGSNIEGISEIVENNKNGLLVEPNNSDELLNKILYLLPKKEKRLRMANEGLEIVKKYDWKIVGKLYLNFYESLLN</sequence>
<dbReference type="Gene3D" id="3.40.50.2000">
    <property type="entry name" value="Glycogen Phosphorylase B"/>
    <property type="match status" value="2"/>
</dbReference>
<gene>
    <name evidence="3" type="ORF">METZ01_LOCUS93164</name>
</gene>
<organism evidence="3">
    <name type="scientific">marine metagenome</name>
    <dbReference type="NCBI Taxonomy" id="408172"/>
    <lineage>
        <taxon>unclassified sequences</taxon>
        <taxon>metagenomes</taxon>
        <taxon>ecological metagenomes</taxon>
    </lineage>
</organism>
<feature type="domain" description="Glycosyltransferase subfamily 4-like N-terminal" evidence="2">
    <location>
        <begin position="14"/>
        <end position="156"/>
    </location>
</feature>
<dbReference type="SUPFAM" id="SSF53756">
    <property type="entry name" value="UDP-Glycosyltransferase/glycogen phosphorylase"/>
    <property type="match status" value="1"/>
</dbReference>
<dbReference type="InterPro" id="IPR028098">
    <property type="entry name" value="Glyco_trans_4-like_N"/>
</dbReference>
<dbReference type="AlphaFoldDB" id="A0A381VJ38"/>
<name>A0A381VJ38_9ZZZZ</name>
<dbReference type="GO" id="GO:0016757">
    <property type="term" value="F:glycosyltransferase activity"/>
    <property type="evidence" value="ECO:0007669"/>
    <property type="project" value="InterPro"/>
</dbReference>
<evidence type="ECO:0000313" key="3">
    <source>
        <dbReference type="EMBL" id="SVA40310.1"/>
    </source>
</evidence>
<dbReference type="Pfam" id="PF13439">
    <property type="entry name" value="Glyco_transf_4"/>
    <property type="match status" value="1"/>
</dbReference>